<comment type="caution">
    <text evidence="3">The sequence shown here is derived from an EMBL/GenBank/DDBJ whole genome shotgun (WGS) entry which is preliminary data.</text>
</comment>
<keyword evidence="4" id="KW-1185">Reference proteome</keyword>
<dbReference type="SUPFAM" id="SSF103473">
    <property type="entry name" value="MFS general substrate transporter"/>
    <property type="match status" value="1"/>
</dbReference>
<dbReference type="InterPro" id="IPR052528">
    <property type="entry name" value="Sugar_transport-like"/>
</dbReference>
<feature type="transmembrane region" description="Helical" evidence="2">
    <location>
        <begin position="347"/>
        <end position="371"/>
    </location>
</feature>
<feature type="transmembrane region" description="Helical" evidence="2">
    <location>
        <begin position="291"/>
        <end position="312"/>
    </location>
</feature>
<keyword evidence="2" id="KW-0812">Transmembrane</keyword>
<dbReference type="CDD" id="cd06174">
    <property type="entry name" value="MFS"/>
    <property type="match status" value="1"/>
</dbReference>
<evidence type="ECO:0000256" key="1">
    <source>
        <dbReference type="SAM" id="MobiDB-lite"/>
    </source>
</evidence>
<name>A0A5M6D390_9BACT</name>
<gene>
    <name evidence="3" type="ORF">FYK55_16560</name>
</gene>
<proteinExistence type="predicted"/>
<dbReference type="AlphaFoldDB" id="A0A5M6D390"/>
<dbReference type="Gene3D" id="1.20.1250.20">
    <property type="entry name" value="MFS general substrate transporter like domains"/>
    <property type="match status" value="1"/>
</dbReference>
<feature type="transmembrane region" description="Helical" evidence="2">
    <location>
        <begin position="324"/>
        <end position="341"/>
    </location>
</feature>
<feature type="transmembrane region" description="Helical" evidence="2">
    <location>
        <begin position="160"/>
        <end position="179"/>
    </location>
</feature>
<keyword evidence="2" id="KW-0472">Membrane</keyword>
<protein>
    <submittedName>
        <fullName evidence="3">MFS transporter</fullName>
    </submittedName>
</protein>
<feature type="transmembrane region" description="Helical" evidence="2">
    <location>
        <begin position="185"/>
        <end position="207"/>
    </location>
</feature>
<feature type="transmembrane region" description="Helical" evidence="2">
    <location>
        <begin position="415"/>
        <end position="438"/>
    </location>
</feature>
<dbReference type="InterPro" id="IPR036259">
    <property type="entry name" value="MFS_trans_sf"/>
</dbReference>
<organism evidence="3 4">
    <name type="scientific">Roseiconus nitratireducens</name>
    <dbReference type="NCBI Taxonomy" id="2605748"/>
    <lineage>
        <taxon>Bacteria</taxon>
        <taxon>Pseudomonadati</taxon>
        <taxon>Planctomycetota</taxon>
        <taxon>Planctomycetia</taxon>
        <taxon>Pirellulales</taxon>
        <taxon>Pirellulaceae</taxon>
        <taxon>Roseiconus</taxon>
    </lineage>
</organism>
<feature type="transmembrane region" description="Helical" evidence="2">
    <location>
        <begin position="58"/>
        <end position="83"/>
    </location>
</feature>
<dbReference type="Proteomes" id="UP000324479">
    <property type="component" value="Unassembled WGS sequence"/>
</dbReference>
<keyword evidence="2" id="KW-1133">Transmembrane helix</keyword>
<dbReference type="EMBL" id="VWOX01000009">
    <property type="protein sequence ID" value="KAA5541954.1"/>
    <property type="molecule type" value="Genomic_DNA"/>
</dbReference>
<dbReference type="PANTHER" id="PTHR23526:SF2">
    <property type="entry name" value="MAJOR FACILITATOR SUPERFAMILY (MFS) PROFILE DOMAIN-CONTAINING PROTEIN"/>
    <property type="match status" value="1"/>
</dbReference>
<feature type="transmembrane region" description="Helical" evidence="2">
    <location>
        <begin position="261"/>
        <end position="279"/>
    </location>
</feature>
<dbReference type="PANTHER" id="PTHR23526">
    <property type="entry name" value="INTEGRAL MEMBRANE TRANSPORT PROTEIN-RELATED"/>
    <property type="match status" value="1"/>
</dbReference>
<feature type="transmembrane region" description="Helical" evidence="2">
    <location>
        <begin position="31"/>
        <end position="52"/>
    </location>
</feature>
<accession>A0A5M6D390</accession>
<reference evidence="3 4" key="1">
    <citation type="submission" date="2019-08" db="EMBL/GenBank/DDBJ databases">
        <authorList>
            <person name="Dhanesh K."/>
            <person name="Kumar G."/>
            <person name="Sasikala C."/>
            <person name="Venkata Ramana C."/>
        </authorList>
    </citation>
    <scope>NUCLEOTIDE SEQUENCE [LARGE SCALE GENOMIC DNA]</scope>
    <source>
        <strain evidence="3 4">JC645</strain>
    </source>
</reference>
<feature type="transmembrane region" description="Helical" evidence="2">
    <location>
        <begin position="383"/>
        <end position="409"/>
    </location>
</feature>
<sequence length="473" mass="50654">MERSLSDLETVSRPAAGGGDDRNLTRSMGDAACFGAMVGCGETYFAPFALAIGLSETAAGLVASLPLLAGGLIQLVSPIAITWLGSLQRWVVAGAFVQAFSFVPLAIAAWYGSLSLPWLLLIAAVYWGAGLATGPAWNTWMEEVVPAERRIRFFARRSRLQQATTFVALMAAGVLLQWAEASQVALIGFATTFCIAAGFRIASALFLHRTDSTPIGHLPLGDAESGQPDSEDAIDPTESHDELALANWSTDDPVGPDAIRLLVYLVLMQAFIQFSAPYFVPYMLQQLEFSYGIYVMLISIAFLSKVLSMSFWAGIAETAGASRLLWIGGIGLVPLAGLWIVSNNLLWLAGMQVLSGIAWAAYELGFFLMFFETLPPGHRTRLLTYYNLGNTLSMCAGALAGAAVLQWLGVSFQTYYLLFAVSSFGRLLCLGVLGGITLPTHSLKTIRMRILSVRPGAGSVVTPIVASAEEDGI</sequence>
<evidence type="ECO:0000313" key="3">
    <source>
        <dbReference type="EMBL" id="KAA5541954.1"/>
    </source>
</evidence>
<evidence type="ECO:0000313" key="4">
    <source>
        <dbReference type="Proteomes" id="UP000324479"/>
    </source>
</evidence>
<feature type="transmembrane region" description="Helical" evidence="2">
    <location>
        <begin position="90"/>
        <end position="112"/>
    </location>
</feature>
<evidence type="ECO:0000256" key="2">
    <source>
        <dbReference type="SAM" id="Phobius"/>
    </source>
</evidence>
<feature type="region of interest" description="Disordered" evidence="1">
    <location>
        <begin position="1"/>
        <end position="22"/>
    </location>
</feature>
<feature type="transmembrane region" description="Helical" evidence="2">
    <location>
        <begin position="118"/>
        <end position="140"/>
    </location>
</feature>